<proteinExistence type="predicted"/>
<dbReference type="AlphaFoldDB" id="A0A916R9I0"/>
<evidence type="ECO:0000313" key="2">
    <source>
        <dbReference type="Proteomes" id="UP000596977"/>
    </source>
</evidence>
<dbReference type="Proteomes" id="UP000596977">
    <property type="component" value="Unassembled WGS sequence"/>
</dbReference>
<dbReference type="EMBL" id="BMKB01000002">
    <property type="protein sequence ID" value="GGA46211.1"/>
    <property type="molecule type" value="Genomic_DNA"/>
</dbReference>
<protein>
    <submittedName>
        <fullName evidence="1">Uncharacterized protein</fullName>
    </submittedName>
</protein>
<reference evidence="1 2" key="1">
    <citation type="journal article" date="2014" name="Int. J. Syst. Evol. Microbiol.">
        <title>Complete genome sequence of Corynebacterium casei LMG S-19264T (=DSM 44701T), isolated from a smear-ripened cheese.</title>
        <authorList>
            <consortium name="US DOE Joint Genome Institute (JGI-PGF)"/>
            <person name="Walter F."/>
            <person name="Albersmeier A."/>
            <person name="Kalinowski J."/>
            <person name="Ruckert C."/>
        </authorList>
    </citation>
    <scope>NUCLEOTIDE SEQUENCE [LARGE SCALE GENOMIC DNA]</scope>
    <source>
        <strain evidence="1 2">CGMCC 1.15896</strain>
    </source>
</reference>
<keyword evidence="2" id="KW-1185">Reference proteome</keyword>
<gene>
    <name evidence="1" type="ORF">GCM10011499_14950</name>
</gene>
<evidence type="ECO:0000313" key="1">
    <source>
        <dbReference type="EMBL" id="GGA46211.1"/>
    </source>
</evidence>
<organism evidence="1 2">
    <name type="scientific">Pelagibacterium lentulum</name>
    <dbReference type="NCBI Taxonomy" id="2029865"/>
    <lineage>
        <taxon>Bacteria</taxon>
        <taxon>Pseudomonadati</taxon>
        <taxon>Pseudomonadota</taxon>
        <taxon>Alphaproteobacteria</taxon>
        <taxon>Hyphomicrobiales</taxon>
        <taxon>Devosiaceae</taxon>
        <taxon>Pelagibacterium</taxon>
    </lineage>
</organism>
<comment type="caution">
    <text evidence="1">The sequence shown here is derived from an EMBL/GenBank/DDBJ whole genome shotgun (WGS) entry which is preliminary data.</text>
</comment>
<sequence length="136" mass="14831">MIDILKGQGGRGYRFKNEHAGTAPGLYKSICPQCRNSLTHDSSADAMCFRQSCFAGQFVAWLKIPGADGVPQGFGNLDNQCAAAAGAVIFYMFGFHFASRIAYFRFSIIQVLESDTCACDKSSERGVFAPVIRQID</sequence>
<accession>A0A916R9I0</accession>
<name>A0A916R9I0_9HYPH</name>